<dbReference type="CDD" id="cd06261">
    <property type="entry name" value="TM_PBP2"/>
    <property type="match status" value="1"/>
</dbReference>
<feature type="transmembrane region" description="Helical" evidence="7">
    <location>
        <begin position="61"/>
        <end position="80"/>
    </location>
</feature>
<feature type="transmembrane region" description="Helical" evidence="7">
    <location>
        <begin position="168"/>
        <end position="197"/>
    </location>
</feature>
<evidence type="ECO:0000256" key="2">
    <source>
        <dbReference type="ARBA" id="ARBA00022448"/>
    </source>
</evidence>
<feature type="transmembrane region" description="Helical" evidence="7">
    <location>
        <begin position="282"/>
        <end position="303"/>
    </location>
</feature>
<dbReference type="SUPFAM" id="SSF161098">
    <property type="entry name" value="MetI-like"/>
    <property type="match status" value="1"/>
</dbReference>
<feature type="transmembrane region" description="Helical" evidence="7">
    <location>
        <begin position="127"/>
        <end position="148"/>
    </location>
</feature>
<keyword evidence="2 7" id="KW-0813">Transport</keyword>
<evidence type="ECO:0000256" key="4">
    <source>
        <dbReference type="ARBA" id="ARBA00022692"/>
    </source>
</evidence>
<comment type="subcellular location">
    <subcellularLocation>
        <location evidence="1 7">Cell membrane</location>
        <topology evidence="1 7">Multi-pass membrane protein</topology>
    </subcellularLocation>
</comment>
<dbReference type="PANTHER" id="PTHR30151">
    <property type="entry name" value="ALKANE SULFONATE ABC TRANSPORTER-RELATED, MEMBRANE SUBUNIT"/>
    <property type="match status" value="1"/>
</dbReference>
<comment type="similarity">
    <text evidence="7">Belongs to the binding-protein-dependent transport system permease family.</text>
</comment>
<dbReference type="RefSeq" id="WP_238603141.1">
    <property type="nucleotide sequence ID" value="NZ_CP010070.1"/>
</dbReference>
<dbReference type="InterPro" id="IPR000515">
    <property type="entry name" value="MetI-like"/>
</dbReference>
<keyword evidence="10" id="KW-1185">Reference proteome</keyword>
<keyword evidence="5 7" id="KW-1133">Transmembrane helix</keyword>
<dbReference type="HOGENOM" id="CLU_046113_1_0_2"/>
<evidence type="ECO:0000256" key="3">
    <source>
        <dbReference type="ARBA" id="ARBA00022475"/>
    </source>
</evidence>
<dbReference type="GO" id="GO:0005886">
    <property type="term" value="C:plasma membrane"/>
    <property type="evidence" value="ECO:0007669"/>
    <property type="project" value="UniProtKB-SubCell"/>
</dbReference>
<evidence type="ECO:0000313" key="10">
    <source>
        <dbReference type="Proteomes" id="UP000030787"/>
    </source>
</evidence>
<keyword evidence="4 7" id="KW-0812">Transmembrane</keyword>
<dbReference type="KEGG" id="mear:Mpt1_c05160"/>
<organism evidence="9 10">
    <name type="scientific">Candidatus Methanoplasma termitum</name>
    <dbReference type="NCBI Taxonomy" id="1577791"/>
    <lineage>
        <taxon>Archaea</taxon>
        <taxon>Methanobacteriati</taxon>
        <taxon>Thermoplasmatota</taxon>
        <taxon>Thermoplasmata</taxon>
        <taxon>Methanomassiliicoccales</taxon>
        <taxon>Methanomassiliicoccaceae</taxon>
        <taxon>Candidatus Methanoplasma</taxon>
    </lineage>
</organism>
<dbReference type="InterPro" id="IPR035906">
    <property type="entry name" value="MetI-like_sf"/>
</dbReference>
<dbReference type="STRING" id="1577791.Mpt1_c05160"/>
<evidence type="ECO:0000313" key="9">
    <source>
        <dbReference type="EMBL" id="AIZ56407.1"/>
    </source>
</evidence>
<evidence type="ECO:0000259" key="8">
    <source>
        <dbReference type="PROSITE" id="PS50928"/>
    </source>
</evidence>
<feature type="transmembrane region" description="Helical" evidence="7">
    <location>
        <begin position="248"/>
        <end position="270"/>
    </location>
</feature>
<keyword evidence="6 7" id="KW-0472">Membrane</keyword>
<keyword evidence="3" id="KW-1003">Cell membrane</keyword>
<dbReference type="PANTHER" id="PTHR30151:SF0">
    <property type="entry name" value="ABC TRANSPORTER PERMEASE PROTEIN MJ0413-RELATED"/>
    <property type="match status" value="1"/>
</dbReference>
<evidence type="ECO:0000256" key="5">
    <source>
        <dbReference type="ARBA" id="ARBA00022989"/>
    </source>
</evidence>
<evidence type="ECO:0000256" key="1">
    <source>
        <dbReference type="ARBA" id="ARBA00004651"/>
    </source>
</evidence>
<gene>
    <name evidence="9" type="ORF">Mpt1_c05160</name>
</gene>
<name>A0A0A7LDK2_9ARCH</name>
<reference evidence="9 10" key="1">
    <citation type="journal article" date="2014" name="Appl. Environ. Microbiol.">
        <title>Comparative Genome Analysis of 'Candidatus Methanoplasma termitum' Indicates a New Mode of Energy Metabolism in the Seventh Order of Methanogens.</title>
        <authorList>
            <person name="Lang K."/>
            <person name="Schuldes J."/>
            <person name="Klingl A."/>
            <person name="Poehlein A."/>
            <person name="Daniel R."/>
            <person name="Brune A."/>
        </authorList>
    </citation>
    <scope>NUCLEOTIDE SEQUENCE [LARGE SCALE GENOMIC DNA]</scope>
    <source>
        <strain evidence="10">Mpt1</strain>
    </source>
</reference>
<feature type="domain" description="ABC transmembrane type-1" evidence="8">
    <location>
        <begin position="120"/>
        <end position="301"/>
    </location>
</feature>
<dbReference type="EMBL" id="CP010070">
    <property type="protein sequence ID" value="AIZ56407.1"/>
    <property type="molecule type" value="Genomic_DNA"/>
</dbReference>
<dbReference type="PROSITE" id="PS50928">
    <property type="entry name" value="ABC_TM1"/>
    <property type="match status" value="1"/>
</dbReference>
<proteinExistence type="inferred from homology"/>
<evidence type="ECO:0000256" key="6">
    <source>
        <dbReference type="ARBA" id="ARBA00023136"/>
    </source>
</evidence>
<dbReference type="Proteomes" id="UP000030787">
    <property type="component" value="Chromosome"/>
</dbReference>
<dbReference type="Pfam" id="PF00528">
    <property type="entry name" value="BPD_transp_1"/>
    <property type="match status" value="1"/>
</dbReference>
<sequence>MRTKSNHSSEGNGFKRSITTFNGGLKRVGNGFKRSITTFNGGMNRVGKKIPYDKENIFHRLIRTVLIIIASLTIFVLIWWNVSYIVNSAAIPLPTQVWTAFVNLFSYGDPISGMTMWAHIGISLERFLGGFVLAMLVAVPMGLLMGSSKTLSEFMNPMLEILRPIAPIAWAPVLLFATGYTWGPMLVVFIGIFFPLLSNTTFGVTKIDRNLIDASKTLGASKAQIFYKVMFPCALPYIMYGVKIGSGIGWMCIVASELYASYGGGIGYFVGIQASIGFWPNVFVGIGIIAVLGILTTGMFEYVHKVLTKRMGIE</sequence>
<dbReference type="Gene3D" id="1.10.3720.10">
    <property type="entry name" value="MetI-like"/>
    <property type="match status" value="1"/>
</dbReference>
<accession>A0A0A7LDK2</accession>
<evidence type="ECO:0000256" key="7">
    <source>
        <dbReference type="RuleBase" id="RU363032"/>
    </source>
</evidence>
<dbReference type="GO" id="GO:0055085">
    <property type="term" value="P:transmembrane transport"/>
    <property type="evidence" value="ECO:0007669"/>
    <property type="project" value="InterPro"/>
</dbReference>
<dbReference type="GeneID" id="24818185"/>
<dbReference type="AlphaFoldDB" id="A0A0A7LDK2"/>
<protein>
    <submittedName>
        <fullName evidence="9">Taurine transporter subunit</fullName>
    </submittedName>
</protein>